<name>A0A849KB95_9BURK</name>
<evidence type="ECO:0000313" key="3">
    <source>
        <dbReference type="Proteomes" id="UP000552954"/>
    </source>
</evidence>
<protein>
    <recommendedName>
        <fullName evidence="4">Virulence factor</fullName>
    </recommendedName>
</protein>
<comment type="caution">
    <text evidence="2">The sequence shown here is derived from an EMBL/GenBank/DDBJ whole genome shotgun (WGS) entry which is preliminary data.</text>
</comment>
<evidence type="ECO:0000313" key="2">
    <source>
        <dbReference type="EMBL" id="NNU42305.1"/>
    </source>
</evidence>
<dbReference type="EMBL" id="JABFCS010000001">
    <property type="protein sequence ID" value="NNU42305.1"/>
    <property type="molecule type" value="Genomic_DNA"/>
</dbReference>
<organism evidence="2 3">
    <name type="scientific">Ramlibacter montanisoli</name>
    <dbReference type="NCBI Taxonomy" id="2732512"/>
    <lineage>
        <taxon>Bacteria</taxon>
        <taxon>Pseudomonadati</taxon>
        <taxon>Pseudomonadota</taxon>
        <taxon>Betaproteobacteria</taxon>
        <taxon>Burkholderiales</taxon>
        <taxon>Comamonadaceae</taxon>
        <taxon>Ramlibacter</taxon>
    </lineage>
</organism>
<feature type="chain" id="PRO_5032321552" description="Virulence factor" evidence="1">
    <location>
        <begin position="27"/>
        <end position="113"/>
    </location>
</feature>
<evidence type="ECO:0008006" key="4">
    <source>
        <dbReference type="Google" id="ProtNLM"/>
    </source>
</evidence>
<keyword evidence="1" id="KW-0732">Signal</keyword>
<dbReference type="AlphaFoldDB" id="A0A849KB95"/>
<gene>
    <name evidence="2" type="ORF">HK415_02730</name>
</gene>
<reference evidence="2 3" key="1">
    <citation type="submission" date="2020-05" db="EMBL/GenBank/DDBJ databases">
        <authorList>
            <person name="Khan S.A."/>
            <person name="Jeon C.O."/>
            <person name="Chun B.H."/>
        </authorList>
    </citation>
    <scope>NUCLEOTIDE SEQUENCE [LARGE SCALE GENOMIC DNA]</scope>
    <source>
        <strain evidence="2 3">B156</strain>
    </source>
</reference>
<accession>A0A849KB95</accession>
<feature type="signal peptide" evidence="1">
    <location>
        <begin position="1"/>
        <end position="26"/>
    </location>
</feature>
<proteinExistence type="predicted"/>
<dbReference type="Pfam" id="PF12778">
    <property type="entry name" value="PXPV"/>
    <property type="match status" value="1"/>
</dbReference>
<dbReference type="Proteomes" id="UP000552954">
    <property type="component" value="Unassembled WGS sequence"/>
</dbReference>
<dbReference type="RefSeq" id="WP_171556679.1">
    <property type="nucleotide sequence ID" value="NZ_JABFCS010000001.1"/>
</dbReference>
<sequence>MKLNIVRTLAAAGAVALATLATGAQARDVYWSVGIDAAPGVSIGVGNARPVYVAPAPIYVAPAPVYVRPAPVYYAEPVYVRPGPVYYGAPVYYGHPGKHKGHKKHHKGHRHWD</sequence>
<keyword evidence="3" id="KW-1185">Reference proteome</keyword>
<dbReference type="InterPro" id="IPR024446">
    <property type="entry name" value="PXPV"/>
</dbReference>
<evidence type="ECO:0000256" key="1">
    <source>
        <dbReference type="SAM" id="SignalP"/>
    </source>
</evidence>
<reference evidence="2 3" key="2">
    <citation type="submission" date="2020-06" db="EMBL/GenBank/DDBJ databases">
        <title>Ramlibacter rhizophilus sp. nov., isolated from rhizosphere soil of national flower Mugunghwa from South Korea.</title>
        <authorList>
            <person name="Zheng-Fei Y."/>
            <person name="Huan T."/>
        </authorList>
    </citation>
    <scope>NUCLEOTIDE SEQUENCE [LARGE SCALE GENOMIC DNA]</scope>
    <source>
        <strain evidence="2 3">B156</strain>
    </source>
</reference>